<dbReference type="InterPro" id="IPR002110">
    <property type="entry name" value="Ankyrin_rpt"/>
</dbReference>
<dbReference type="GO" id="GO:0071356">
    <property type="term" value="P:cellular response to tumor necrosis factor"/>
    <property type="evidence" value="ECO:0007669"/>
    <property type="project" value="TreeGrafter"/>
</dbReference>
<proteinExistence type="predicted"/>
<dbReference type="PANTHER" id="PTHR46680">
    <property type="entry name" value="NF-KAPPA-B INHIBITOR ALPHA"/>
    <property type="match status" value="1"/>
</dbReference>
<dbReference type="SUPFAM" id="SSF48403">
    <property type="entry name" value="Ankyrin repeat"/>
    <property type="match status" value="1"/>
</dbReference>
<dbReference type="Gene3D" id="1.25.40.20">
    <property type="entry name" value="Ankyrin repeat-containing domain"/>
    <property type="match status" value="1"/>
</dbReference>
<dbReference type="SMART" id="SM00248">
    <property type="entry name" value="ANK"/>
    <property type="match status" value="3"/>
</dbReference>
<dbReference type="EMBL" id="EF710658">
    <property type="protein sequence ID" value="ACE75454.1"/>
    <property type="molecule type" value="Genomic_DNA"/>
</dbReference>
<dbReference type="InterPro" id="IPR051070">
    <property type="entry name" value="NF-kappa-B_inhibitor"/>
</dbReference>
<keyword evidence="1" id="KW-0677">Repeat</keyword>
<dbReference type="InterPro" id="IPR036770">
    <property type="entry name" value="Ankyrin_rpt-contain_sf"/>
</dbReference>
<evidence type="ECO:0000313" key="3">
    <source>
        <dbReference type="EMBL" id="ACE75454.1"/>
    </source>
</evidence>
<organism evidence="3">
    <name type="scientific">Glyptapanteles indiensis</name>
    <name type="common">Parasitoid wasp</name>
    <dbReference type="NCBI Taxonomy" id="92994"/>
    <lineage>
        <taxon>Eukaryota</taxon>
        <taxon>Metazoa</taxon>
        <taxon>Ecdysozoa</taxon>
        <taxon>Arthropoda</taxon>
        <taxon>Hexapoda</taxon>
        <taxon>Insecta</taxon>
        <taxon>Pterygota</taxon>
        <taxon>Neoptera</taxon>
        <taxon>Endopterygota</taxon>
        <taxon>Hymenoptera</taxon>
        <taxon>Apocrita</taxon>
        <taxon>Ichneumonoidea</taxon>
        <taxon>Braconidae</taxon>
        <taxon>Microgastrinae</taxon>
        <taxon>Glyptapanteles</taxon>
    </lineage>
</organism>
<reference evidence="3" key="1">
    <citation type="submission" date="2007-06" db="EMBL/GenBank/DDBJ databases">
        <title>Bracovirus Evolution: Comparative Genomics of Multiple Viral and Proviral Genomes.</title>
        <authorList>
            <person name="Desjardins C.A."/>
            <person name="Gundersen-Rindal D.E."/>
            <person name="Hostetler J.B."/>
            <person name="Tallon L.J."/>
            <person name="Utterback T.R."/>
            <person name="Fuester R.W."/>
            <person name="Schatz M.C."/>
            <person name="Pedroni M.J."/>
            <person name="Fadrosh D.W."/>
            <person name="Haas B.J."/>
            <person name="Toms B.S."/>
            <person name="Chen D."/>
            <person name="Nene V."/>
        </authorList>
    </citation>
    <scope>NUCLEOTIDE SEQUENCE</scope>
</reference>
<gene>
    <name evidence="3" type="ORF">GIP_L6_0090</name>
</gene>
<evidence type="ECO:0000256" key="2">
    <source>
        <dbReference type="ARBA" id="ARBA00023043"/>
    </source>
</evidence>
<keyword evidence="2" id="KW-0040">ANK repeat</keyword>
<dbReference type="PANTHER" id="PTHR46680:SF3">
    <property type="entry name" value="NF-KAPPA-B INHIBITOR CACTUS"/>
    <property type="match status" value="1"/>
</dbReference>
<sequence length="176" mass="20130">MSNPKVLISGLMNDEGENLLHYLCRTGDVSDLLALHDAISDENRYVLVEYNRERQQCVHIIATQQEDAIEKMKLLTLWGADLNAKELKAGDTPLHIAVRVKNFSLVEWLCQQPNINKEALNNDLMTPYHIAFVAKDGRMTDVLKQNGVLCRIPLQSETYSDEEDDEPRCKIPKYDM</sequence>
<protein>
    <submittedName>
        <fullName evidence="3">Viral ankyrin</fullName>
    </submittedName>
</protein>
<dbReference type="GO" id="GO:0005829">
    <property type="term" value="C:cytosol"/>
    <property type="evidence" value="ECO:0007669"/>
    <property type="project" value="TreeGrafter"/>
</dbReference>
<accession>B7S979</accession>
<name>B7S979_GLYIN</name>
<dbReference type="AlphaFoldDB" id="B7S979"/>
<evidence type="ECO:0000256" key="1">
    <source>
        <dbReference type="ARBA" id="ARBA00022737"/>
    </source>
</evidence>
<dbReference type="Pfam" id="PF12796">
    <property type="entry name" value="Ank_2"/>
    <property type="match status" value="1"/>
</dbReference>
<dbReference type="GO" id="GO:0051059">
    <property type="term" value="F:NF-kappaB binding"/>
    <property type="evidence" value="ECO:0007669"/>
    <property type="project" value="TreeGrafter"/>
</dbReference>